<evidence type="ECO:0000313" key="3">
    <source>
        <dbReference type="Proteomes" id="UP001066276"/>
    </source>
</evidence>
<dbReference type="AlphaFoldDB" id="A0AAV7UUL1"/>
<organism evidence="2 3">
    <name type="scientific">Pleurodeles waltl</name>
    <name type="common">Iberian ribbed newt</name>
    <dbReference type="NCBI Taxonomy" id="8319"/>
    <lineage>
        <taxon>Eukaryota</taxon>
        <taxon>Metazoa</taxon>
        <taxon>Chordata</taxon>
        <taxon>Craniata</taxon>
        <taxon>Vertebrata</taxon>
        <taxon>Euteleostomi</taxon>
        <taxon>Amphibia</taxon>
        <taxon>Batrachia</taxon>
        <taxon>Caudata</taxon>
        <taxon>Salamandroidea</taxon>
        <taxon>Salamandridae</taxon>
        <taxon>Pleurodelinae</taxon>
        <taxon>Pleurodeles</taxon>
    </lineage>
</organism>
<accession>A0AAV7UUL1</accession>
<name>A0AAV7UUL1_PLEWA</name>
<feature type="region of interest" description="Disordered" evidence="1">
    <location>
        <begin position="37"/>
        <end position="84"/>
    </location>
</feature>
<protein>
    <submittedName>
        <fullName evidence="2">Uncharacterized protein</fullName>
    </submittedName>
</protein>
<dbReference type="Proteomes" id="UP001066276">
    <property type="component" value="Chromosome 2_2"/>
</dbReference>
<proteinExistence type="predicted"/>
<keyword evidence="3" id="KW-1185">Reference proteome</keyword>
<sequence>MRGTAARARSAPIRKKVYSVPLPRTCGPWGFTAGGVPTIANGGGPESLGKEDSGGPAGDVLPMRTGCPLNPDPPDGPHTGGGLS</sequence>
<reference evidence="2" key="1">
    <citation type="journal article" date="2022" name="bioRxiv">
        <title>Sequencing and chromosome-scale assembly of the giantPleurodeles waltlgenome.</title>
        <authorList>
            <person name="Brown T."/>
            <person name="Elewa A."/>
            <person name="Iarovenko S."/>
            <person name="Subramanian E."/>
            <person name="Araus A.J."/>
            <person name="Petzold A."/>
            <person name="Susuki M."/>
            <person name="Suzuki K.-i.T."/>
            <person name="Hayashi T."/>
            <person name="Toyoda A."/>
            <person name="Oliveira C."/>
            <person name="Osipova E."/>
            <person name="Leigh N.D."/>
            <person name="Simon A."/>
            <person name="Yun M.H."/>
        </authorList>
    </citation>
    <scope>NUCLEOTIDE SEQUENCE</scope>
    <source>
        <strain evidence="2">20211129_DDA</strain>
        <tissue evidence="2">Liver</tissue>
    </source>
</reference>
<dbReference type="EMBL" id="JANPWB010000004">
    <property type="protein sequence ID" value="KAJ1192798.1"/>
    <property type="molecule type" value="Genomic_DNA"/>
</dbReference>
<evidence type="ECO:0000256" key="1">
    <source>
        <dbReference type="SAM" id="MobiDB-lite"/>
    </source>
</evidence>
<gene>
    <name evidence="2" type="ORF">NDU88_002104</name>
</gene>
<evidence type="ECO:0000313" key="2">
    <source>
        <dbReference type="EMBL" id="KAJ1192798.1"/>
    </source>
</evidence>
<comment type="caution">
    <text evidence="2">The sequence shown here is derived from an EMBL/GenBank/DDBJ whole genome shotgun (WGS) entry which is preliminary data.</text>
</comment>